<keyword evidence="1" id="KW-1133">Transmembrane helix</keyword>
<feature type="transmembrane region" description="Helical" evidence="1">
    <location>
        <begin position="233"/>
        <end position="249"/>
    </location>
</feature>
<dbReference type="AlphaFoldDB" id="A0A1H0HVI9"/>
<feature type="transmembrane region" description="Helical" evidence="1">
    <location>
        <begin position="183"/>
        <end position="199"/>
    </location>
</feature>
<evidence type="ECO:0000259" key="2">
    <source>
        <dbReference type="Pfam" id="PF01757"/>
    </source>
</evidence>
<organism evidence="3 4">
    <name type="scientific">Pseudomonas arsenicoxydans</name>
    <dbReference type="NCBI Taxonomy" id="702115"/>
    <lineage>
        <taxon>Bacteria</taxon>
        <taxon>Pseudomonadati</taxon>
        <taxon>Pseudomonadota</taxon>
        <taxon>Gammaproteobacteria</taxon>
        <taxon>Pseudomonadales</taxon>
        <taxon>Pseudomonadaceae</taxon>
        <taxon>Pseudomonas</taxon>
    </lineage>
</organism>
<evidence type="ECO:0000313" key="4">
    <source>
        <dbReference type="Proteomes" id="UP000198827"/>
    </source>
</evidence>
<dbReference type="InterPro" id="IPR050879">
    <property type="entry name" value="Acyltransferase_3"/>
</dbReference>
<dbReference type="InterPro" id="IPR002656">
    <property type="entry name" value="Acyl_transf_3_dom"/>
</dbReference>
<feature type="transmembrane region" description="Helical" evidence="1">
    <location>
        <begin position="159"/>
        <end position="178"/>
    </location>
</feature>
<sequence length="366" mass="41819">MKHHLSVFPKRLYALDALRGIAALAVVFWHWQHFFFQGALPGLLQTAQQPFYSVFSLFYQHGGDAVALFFSLSGFIFFWLFGQAVARRELTGKQFFIERFSRIYPLHLATFAAVALLQMVYTRYAGNAFVYPYNDLYHGVLNVFLAPAWGLEHGWSFNGPAWSISVEVLLYAAFFLLWRYSPFPTLISVLLIAIAAYVFPAQYKISLGVLSFFCGGVGYMWVEALLQRAPARWVGIGLTMGCVVGWWLFDATQPLIKFALLFPLTIMAIAACHQLLEPVARRLAWLGDISYASYLLHFPLQIIAALLADKFFPGRAVFYQPWTLLLYFAVLISVSLMCHRWFERPMQQWLRQFEGGRLTSGVIARQ</sequence>
<dbReference type="GO" id="GO:0000271">
    <property type="term" value="P:polysaccharide biosynthetic process"/>
    <property type="evidence" value="ECO:0007669"/>
    <property type="project" value="TreeGrafter"/>
</dbReference>
<feature type="transmembrane region" description="Helical" evidence="1">
    <location>
        <begin position="324"/>
        <end position="342"/>
    </location>
</feature>
<keyword evidence="3" id="KW-0378">Hydrolase</keyword>
<dbReference type="Pfam" id="PF01757">
    <property type="entry name" value="Acyl_transf_3"/>
    <property type="match status" value="1"/>
</dbReference>
<feature type="transmembrane region" description="Helical" evidence="1">
    <location>
        <begin position="65"/>
        <end position="82"/>
    </location>
</feature>
<evidence type="ECO:0000256" key="1">
    <source>
        <dbReference type="SAM" id="Phobius"/>
    </source>
</evidence>
<dbReference type="GO" id="GO:0016747">
    <property type="term" value="F:acyltransferase activity, transferring groups other than amino-acyl groups"/>
    <property type="evidence" value="ECO:0007669"/>
    <property type="project" value="InterPro"/>
</dbReference>
<feature type="transmembrane region" description="Helical" evidence="1">
    <location>
        <begin position="283"/>
        <end position="304"/>
    </location>
</feature>
<evidence type="ECO:0000313" key="3">
    <source>
        <dbReference type="EMBL" id="SDO22771.1"/>
    </source>
</evidence>
<dbReference type="RefSeq" id="WP_090180916.1">
    <property type="nucleotide sequence ID" value="NZ_LT629705.1"/>
</dbReference>
<dbReference type="GO" id="GO:0016787">
    <property type="term" value="F:hydrolase activity"/>
    <property type="evidence" value="ECO:0007669"/>
    <property type="project" value="UniProtKB-KW"/>
</dbReference>
<dbReference type="Proteomes" id="UP000198827">
    <property type="component" value="Chromosome I"/>
</dbReference>
<dbReference type="GO" id="GO:0016020">
    <property type="term" value="C:membrane"/>
    <property type="evidence" value="ECO:0007669"/>
    <property type="project" value="TreeGrafter"/>
</dbReference>
<dbReference type="OrthoDB" id="9767863at2"/>
<keyword evidence="1" id="KW-0472">Membrane</keyword>
<dbReference type="EMBL" id="LT629705">
    <property type="protein sequence ID" value="SDO22771.1"/>
    <property type="molecule type" value="Genomic_DNA"/>
</dbReference>
<feature type="transmembrane region" description="Helical" evidence="1">
    <location>
        <begin position="12"/>
        <end position="31"/>
    </location>
</feature>
<keyword evidence="3" id="KW-0012">Acyltransferase</keyword>
<proteinExistence type="predicted"/>
<dbReference type="PANTHER" id="PTHR23028">
    <property type="entry name" value="ACETYLTRANSFERASE"/>
    <property type="match status" value="1"/>
</dbReference>
<name>A0A1H0HVI9_9PSED</name>
<feature type="transmembrane region" description="Helical" evidence="1">
    <location>
        <begin position="205"/>
        <end position="226"/>
    </location>
</feature>
<accession>A0A1H0HVI9</accession>
<feature type="transmembrane region" description="Helical" evidence="1">
    <location>
        <begin position="103"/>
        <end position="121"/>
    </location>
</feature>
<gene>
    <name evidence="3" type="ORF">SAMN04489798_2381</name>
</gene>
<reference evidence="3 4" key="1">
    <citation type="submission" date="2016-10" db="EMBL/GenBank/DDBJ databases">
        <authorList>
            <person name="de Groot N.N."/>
        </authorList>
    </citation>
    <scope>NUCLEOTIDE SEQUENCE [LARGE SCALE GENOMIC DNA]</scope>
    <source>
        <strain evidence="3 4">CECT 7543</strain>
    </source>
</reference>
<keyword evidence="1" id="KW-0812">Transmembrane</keyword>
<feature type="transmembrane region" description="Helical" evidence="1">
    <location>
        <begin position="255"/>
        <end position="276"/>
    </location>
</feature>
<dbReference type="PANTHER" id="PTHR23028:SF131">
    <property type="entry name" value="BLR2367 PROTEIN"/>
    <property type="match status" value="1"/>
</dbReference>
<protein>
    <submittedName>
        <fullName evidence="3">Peptidoglycan/LPS O-acetylase OafA/YrhL, contains acyltransferase and SGNH-hydrolase domains</fullName>
    </submittedName>
</protein>
<feature type="domain" description="Acyltransferase 3" evidence="2">
    <location>
        <begin position="13"/>
        <end position="336"/>
    </location>
</feature>
<keyword evidence="3" id="KW-0808">Transferase</keyword>